<dbReference type="EMBL" id="PEOG01000014">
    <property type="protein sequence ID" value="PIM53950.1"/>
    <property type="molecule type" value="Genomic_DNA"/>
</dbReference>
<keyword evidence="1" id="KW-1134">Transmembrane beta strand</keyword>
<keyword evidence="1" id="KW-0472">Membrane</keyword>
<feature type="domain" description="Polypeptide-transport-associated ShlB-type" evidence="5">
    <location>
        <begin position="34"/>
        <end position="94"/>
    </location>
</feature>
<evidence type="ECO:0000259" key="4">
    <source>
        <dbReference type="Pfam" id="PF03865"/>
    </source>
</evidence>
<name>A0A2G9CBY3_9BURK</name>
<dbReference type="GO" id="GO:0098046">
    <property type="term" value="C:type V protein secretion system complex"/>
    <property type="evidence" value="ECO:0007669"/>
    <property type="project" value="TreeGrafter"/>
</dbReference>
<keyword evidence="3" id="KW-0998">Cell outer membrane</keyword>
<dbReference type="Proteomes" id="UP000231501">
    <property type="component" value="Unassembled WGS sequence"/>
</dbReference>
<dbReference type="InterPro" id="IPR005565">
    <property type="entry name" value="Hemolysn_activator_HlyB_C"/>
</dbReference>
<organism evidence="6 7">
    <name type="scientific">Roseateles chitinivorans</name>
    <dbReference type="NCBI Taxonomy" id="2917965"/>
    <lineage>
        <taxon>Bacteria</taxon>
        <taxon>Pseudomonadati</taxon>
        <taxon>Pseudomonadota</taxon>
        <taxon>Betaproteobacteria</taxon>
        <taxon>Burkholderiales</taxon>
        <taxon>Sphaerotilaceae</taxon>
        <taxon>Roseateles</taxon>
    </lineage>
</organism>
<proteinExistence type="predicted"/>
<keyword evidence="2" id="KW-0812">Transmembrane</keyword>
<reference evidence="6 7" key="1">
    <citation type="submission" date="2017-11" db="EMBL/GenBank/DDBJ databases">
        <title>Draft genome sequence of Mitsuaria sp. HWN-4.</title>
        <authorList>
            <person name="Gundlapally S.R."/>
        </authorList>
    </citation>
    <scope>NUCLEOTIDE SEQUENCE [LARGE SCALE GENOMIC DNA]</scope>
    <source>
        <strain evidence="6 7">HWN-4</strain>
    </source>
</reference>
<dbReference type="AlphaFoldDB" id="A0A2G9CBY3"/>
<gene>
    <name evidence="6" type="ORF">CS062_06540</name>
</gene>
<evidence type="ECO:0000313" key="7">
    <source>
        <dbReference type="Proteomes" id="UP000231501"/>
    </source>
</evidence>
<comment type="caution">
    <text evidence="6">The sequence shown here is derived from an EMBL/GenBank/DDBJ whole genome shotgun (WGS) entry which is preliminary data.</text>
</comment>
<dbReference type="InterPro" id="IPR051544">
    <property type="entry name" value="TPS_OM_transporter"/>
</dbReference>
<protein>
    <recommendedName>
        <fullName evidence="8">ShlB/FhaC/HecB family hemolysin secretion/activation protein</fullName>
    </recommendedName>
</protein>
<dbReference type="Gene3D" id="3.10.20.310">
    <property type="entry name" value="membrane protein fhac"/>
    <property type="match status" value="1"/>
</dbReference>
<dbReference type="GO" id="GO:0008320">
    <property type="term" value="F:protein transmembrane transporter activity"/>
    <property type="evidence" value="ECO:0007669"/>
    <property type="project" value="TreeGrafter"/>
</dbReference>
<feature type="domain" description="Haemolysin activator HlyB C-terminal" evidence="4">
    <location>
        <begin position="165"/>
        <end position="480"/>
    </location>
</feature>
<evidence type="ECO:0000313" key="6">
    <source>
        <dbReference type="EMBL" id="PIM53950.1"/>
    </source>
</evidence>
<keyword evidence="7" id="KW-1185">Reference proteome</keyword>
<dbReference type="PANTHER" id="PTHR34597">
    <property type="entry name" value="SLR1661 PROTEIN"/>
    <property type="match status" value="1"/>
</dbReference>
<evidence type="ECO:0008006" key="8">
    <source>
        <dbReference type="Google" id="ProtNLM"/>
    </source>
</evidence>
<evidence type="ECO:0000259" key="5">
    <source>
        <dbReference type="Pfam" id="PF08479"/>
    </source>
</evidence>
<evidence type="ECO:0000256" key="2">
    <source>
        <dbReference type="ARBA" id="ARBA00022692"/>
    </source>
</evidence>
<dbReference type="Gene3D" id="2.40.160.50">
    <property type="entry name" value="membrane protein fhac: a member of the omp85/tpsb transporter family"/>
    <property type="match status" value="1"/>
</dbReference>
<dbReference type="PANTHER" id="PTHR34597:SF3">
    <property type="entry name" value="OUTER MEMBRANE TRANSPORTER CDIB"/>
    <property type="match status" value="1"/>
</dbReference>
<dbReference type="InterPro" id="IPR013686">
    <property type="entry name" value="Polypept-transport_assoc_ShlB"/>
</dbReference>
<evidence type="ECO:0000256" key="3">
    <source>
        <dbReference type="ARBA" id="ARBA00023237"/>
    </source>
</evidence>
<evidence type="ECO:0000256" key="1">
    <source>
        <dbReference type="ARBA" id="ARBA00022452"/>
    </source>
</evidence>
<sequence>MPTPAPNAVPAQARTLQVAPAEIHVEDGFPELDRATDVLVAPLRGQRLPVSALYALADAIEAAYREAGYPLVRVVVPPQSVKDGGVFALRVVDGHIERIDTAAVPEPARHAVERSLAAVLGRRRLRGDELERALTLAGRGPGLQLRSALGAGQKIGGAVLVLEGEHRATAMTVSADRRLSESLGPWQTTVQLRLNQPLRRGEQFYAYVSGGKDWGTAWRDDAPRRVLGGGAIVPLTADGLSLNPEFTVSDTQPRVPAGSLRSRSQLERYSLRLLYPLQLTRSQEMNLTATLDASRQVDSLPDFDFTMSEDKLRVGRLALDWTRNGDAARWRAGVTLSRGLPGLGARTAADLAATGIPVSRPGAKPYFSKLEANASVDLSLPWGLSARSSARMQSSLGGVLPSAELFSLDGEEALSTFRSGAISDDSGWTLRQEVSRAWSPTVGGAGLFLQPYLFAALGRPISKLPSLGHRLAASGGAGLRTQWRGVDLAIEAGRRRYRPFGMDEFQAFVKAQAQF</sequence>
<dbReference type="Pfam" id="PF08479">
    <property type="entry name" value="POTRA_2"/>
    <property type="match status" value="1"/>
</dbReference>
<accession>A0A2G9CBY3</accession>
<dbReference type="Pfam" id="PF03865">
    <property type="entry name" value="ShlB"/>
    <property type="match status" value="1"/>
</dbReference>
<dbReference type="GO" id="GO:0046819">
    <property type="term" value="P:protein secretion by the type V secretion system"/>
    <property type="evidence" value="ECO:0007669"/>
    <property type="project" value="TreeGrafter"/>
</dbReference>